<dbReference type="SUPFAM" id="SSF47323">
    <property type="entry name" value="Anticodon-binding domain of a subclass of class I aminoacyl-tRNA synthetases"/>
    <property type="match status" value="1"/>
</dbReference>
<evidence type="ECO:0000256" key="8">
    <source>
        <dbReference type="ARBA" id="ARBA00023146"/>
    </source>
</evidence>
<dbReference type="PROSITE" id="PS00178">
    <property type="entry name" value="AA_TRNA_LIGASE_I"/>
    <property type="match status" value="1"/>
</dbReference>
<dbReference type="InterPro" id="IPR008909">
    <property type="entry name" value="DALR_anticod-bd"/>
</dbReference>
<evidence type="ECO:0000256" key="4">
    <source>
        <dbReference type="ARBA" id="ARBA00022598"/>
    </source>
</evidence>
<dbReference type="Pfam" id="PF05746">
    <property type="entry name" value="DALR_1"/>
    <property type="match status" value="1"/>
</dbReference>
<evidence type="ECO:0000256" key="2">
    <source>
        <dbReference type="ARBA" id="ARBA00012837"/>
    </source>
</evidence>
<dbReference type="Pfam" id="PF03483">
    <property type="entry name" value="B3_4"/>
    <property type="match status" value="1"/>
</dbReference>
<evidence type="ECO:0000256" key="10">
    <source>
        <dbReference type="NCBIfam" id="TIGR00456"/>
    </source>
</evidence>
<dbReference type="NCBIfam" id="TIGR00456">
    <property type="entry name" value="argS"/>
    <property type="match status" value="1"/>
</dbReference>
<dbReference type="PANTHER" id="PTHR11956:SF5">
    <property type="entry name" value="ARGININE--TRNA LIGASE, CYTOPLASMIC"/>
    <property type="match status" value="1"/>
</dbReference>
<evidence type="ECO:0000313" key="16">
    <source>
        <dbReference type="Proteomes" id="UP000741282"/>
    </source>
</evidence>
<dbReference type="Pfam" id="PF00750">
    <property type="entry name" value="tRNA-synt_1d"/>
    <property type="match status" value="1"/>
</dbReference>
<proteinExistence type="inferred from homology"/>
<dbReference type="InterPro" id="IPR001412">
    <property type="entry name" value="aa-tRNA-synth_I_CS"/>
</dbReference>
<evidence type="ECO:0000256" key="11">
    <source>
        <dbReference type="RuleBase" id="RU363038"/>
    </source>
</evidence>
<evidence type="ECO:0000256" key="6">
    <source>
        <dbReference type="ARBA" id="ARBA00022840"/>
    </source>
</evidence>
<dbReference type="Pfam" id="PF03485">
    <property type="entry name" value="Arg_tRNA_synt_N"/>
    <property type="match status" value="1"/>
</dbReference>
<evidence type="ECO:0000313" key="15">
    <source>
        <dbReference type="EMBL" id="MCA9376301.1"/>
    </source>
</evidence>
<reference evidence="15" key="2">
    <citation type="journal article" date="2021" name="Microbiome">
        <title>Successional dynamics and alternative stable states in a saline activated sludge microbial community over 9 years.</title>
        <authorList>
            <person name="Wang Y."/>
            <person name="Ye J."/>
            <person name="Ju F."/>
            <person name="Liu L."/>
            <person name="Boyd J.A."/>
            <person name="Deng Y."/>
            <person name="Parks D.H."/>
            <person name="Jiang X."/>
            <person name="Yin X."/>
            <person name="Woodcroft B.J."/>
            <person name="Tyson G.W."/>
            <person name="Hugenholtz P."/>
            <person name="Polz M.F."/>
            <person name="Zhang T."/>
        </authorList>
    </citation>
    <scope>NUCLEOTIDE SEQUENCE</scope>
    <source>
        <strain evidence="15">HKST-UBA17</strain>
    </source>
</reference>
<dbReference type="SUPFAM" id="SSF55190">
    <property type="entry name" value="Arginyl-tRNA synthetase (ArgRS), N-terminal 'additional' domain"/>
    <property type="match status" value="1"/>
</dbReference>
<dbReference type="InterPro" id="IPR014729">
    <property type="entry name" value="Rossmann-like_a/b/a_fold"/>
</dbReference>
<evidence type="ECO:0000256" key="1">
    <source>
        <dbReference type="ARBA" id="ARBA00005594"/>
    </source>
</evidence>
<dbReference type="PRINTS" id="PR01038">
    <property type="entry name" value="TRNASYNTHARG"/>
</dbReference>
<evidence type="ECO:0000259" key="12">
    <source>
        <dbReference type="SMART" id="SM00836"/>
    </source>
</evidence>
<dbReference type="InterPro" id="IPR035684">
    <property type="entry name" value="ArgRS_core"/>
</dbReference>
<dbReference type="SMART" id="SM00836">
    <property type="entry name" value="DALR_1"/>
    <property type="match status" value="1"/>
</dbReference>
<evidence type="ECO:0000256" key="7">
    <source>
        <dbReference type="ARBA" id="ARBA00022917"/>
    </source>
</evidence>
<dbReference type="SUPFAM" id="SSF52374">
    <property type="entry name" value="Nucleotidylyl transferase"/>
    <property type="match status" value="1"/>
</dbReference>
<comment type="similarity">
    <text evidence="1 11">Belongs to the class-I aminoacyl-tRNA synthetase family.</text>
</comment>
<protein>
    <recommendedName>
        <fullName evidence="2 10">Arginine--tRNA ligase</fullName>
        <ecNumber evidence="2 10">6.1.1.19</ecNumber>
    </recommendedName>
</protein>
<dbReference type="InterPro" id="IPR005148">
    <property type="entry name" value="Arg-tRNA-synth_N"/>
</dbReference>
<dbReference type="EC" id="6.1.1.19" evidence="2 10"/>
<name>A0A955I0F0_9BACT</name>
<dbReference type="Gene3D" id="3.30.1360.70">
    <property type="entry name" value="Arginyl tRNA synthetase N-terminal domain"/>
    <property type="match status" value="1"/>
</dbReference>
<dbReference type="GO" id="GO:0004826">
    <property type="term" value="F:phenylalanine-tRNA ligase activity"/>
    <property type="evidence" value="ECO:0007669"/>
    <property type="project" value="InterPro"/>
</dbReference>
<evidence type="ECO:0000259" key="13">
    <source>
        <dbReference type="SMART" id="SM00873"/>
    </source>
</evidence>
<accession>A0A955I0F0</accession>
<comment type="caution">
    <text evidence="15">The sequence shown here is derived from an EMBL/GenBank/DDBJ whole genome shotgun (WGS) entry which is preliminary data.</text>
</comment>
<keyword evidence="5 11" id="KW-0547">Nucleotide-binding</keyword>
<dbReference type="GO" id="GO:0003723">
    <property type="term" value="F:RNA binding"/>
    <property type="evidence" value="ECO:0007669"/>
    <property type="project" value="InterPro"/>
</dbReference>
<sequence length="871" mass="98405">MKVSISKSVLQKFPNIVEGIVVAHGVNVETSHSRSINELLRKSEKDLISKYKGKGIEDVASIKVWDEIYKSVGEDSEMSKKDKQKMLPSHKNLALRVLGGDKIPNVNPLVNYYNALSLKYLLPFGAEDLSGYFGDLQLDVADGSELFLEINGKKVGRASKGEIVWKDSHSVSCRMWAWRQSERTKITRTTVDLIVIIDYVDDGGEINMLGQQSIDEIANGLESLFGAKIERYILDQRCPVVEVPFKSRSMSELTGTVEQNLASLVVSKIQGTKGIRKRKPESLRFEATDSLLRDLDLALRPYLPKDIGDIGLAYSQDGFLGDVSSSVAFRYSKILKDSPRNTAEMIVKNMVDQREKEDFEKAPFSIVTAAENGFINIRISPEFISKKLETVLENLDIFGRSNVGGGKLMLVESPGWNPNKTPHVGHLLNILLGKALIRLFQHVGLEAENDDIINDKGLPVMQTLWAYQKFADGATPESTGDKPDHFVYRYYVLGKNKYNEDPEVQKAVRDFLVRWEKGDKEIRMLWERLVNWSYTGQRQTIKRIWEEPGYAWYESDVYKGGKEIITEHLGEGVLEKLDDGAVIARIEQEYGLPDTIVLKSDGTGLYHTQDMGLLVRKKEKFDPWKIIYVVGEEQVAHFQRLFAILDALNIMPMDDLYHFAYSVVVGKDGKKLSSRDGLDLSADDLMDQMKDEAATVLRSRSSDIPDKVLDEISDAVAIGALKYSLLSRDPFKQMKFDVEESLSFTGKSGPYIMYAYTRAKNIQKKVGQVGEERVVTPDVFEKVYTDDVRNLVVRLLKYPEVIIQSSNNYSPGILAEYLFDLAKSFNNFYESVRVVDATPEDQRILLDVVKLSMHVLKDGLQILGIKTLDEM</sequence>
<dbReference type="InterPro" id="IPR020825">
    <property type="entry name" value="Phe-tRNA_synthase-like_B3/B4"/>
</dbReference>
<dbReference type="InterPro" id="IPR009080">
    <property type="entry name" value="tRNAsynth_Ia_anticodon-bd"/>
</dbReference>
<gene>
    <name evidence="15" type="primary">argS</name>
    <name evidence="15" type="ORF">KC685_00060</name>
</gene>
<dbReference type="SUPFAM" id="SSF56037">
    <property type="entry name" value="PheT/TilS domain"/>
    <property type="match status" value="1"/>
</dbReference>
<keyword evidence="7 11" id="KW-0648">Protein biosynthesis</keyword>
<dbReference type="InterPro" id="IPR036695">
    <property type="entry name" value="Arg-tRNA-synth_N_sf"/>
</dbReference>
<dbReference type="GO" id="GO:0006420">
    <property type="term" value="P:arginyl-tRNA aminoacylation"/>
    <property type="evidence" value="ECO:0007669"/>
    <property type="project" value="UniProtKB-UniRule"/>
</dbReference>
<dbReference type="GO" id="GO:0005737">
    <property type="term" value="C:cytoplasm"/>
    <property type="evidence" value="ECO:0007669"/>
    <property type="project" value="UniProtKB-UniRule"/>
</dbReference>
<dbReference type="Gene3D" id="1.10.730.10">
    <property type="entry name" value="Isoleucyl-tRNA Synthetase, Domain 1"/>
    <property type="match status" value="1"/>
</dbReference>
<dbReference type="Proteomes" id="UP000741282">
    <property type="component" value="Unassembled WGS sequence"/>
</dbReference>
<evidence type="ECO:0000256" key="3">
    <source>
        <dbReference type="ARBA" id="ARBA00022490"/>
    </source>
</evidence>
<dbReference type="SMART" id="SM00873">
    <property type="entry name" value="B3_4"/>
    <property type="match status" value="1"/>
</dbReference>
<feature type="domain" description="DALR anticodon binding" evidence="12">
    <location>
        <begin position="752"/>
        <end position="871"/>
    </location>
</feature>
<feature type="domain" description="B3/B4 tRNA-binding" evidence="13">
    <location>
        <begin position="73"/>
        <end position="226"/>
    </location>
</feature>
<reference evidence="15" key="1">
    <citation type="submission" date="2020-04" db="EMBL/GenBank/DDBJ databases">
        <authorList>
            <person name="Zhang T."/>
        </authorList>
    </citation>
    <scope>NUCLEOTIDE SEQUENCE</scope>
    <source>
        <strain evidence="15">HKST-UBA17</strain>
    </source>
</reference>
<keyword evidence="3" id="KW-0963">Cytoplasm</keyword>
<keyword evidence="6 11" id="KW-0067">ATP-binding</keyword>
<dbReference type="Gene3D" id="3.40.50.620">
    <property type="entry name" value="HUPs"/>
    <property type="match status" value="1"/>
</dbReference>
<dbReference type="EMBL" id="JAGQLN010000001">
    <property type="protein sequence ID" value="MCA9376301.1"/>
    <property type="molecule type" value="Genomic_DNA"/>
</dbReference>
<keyword evidence="8 11" id="KW-0030">Aminoacyl-tRNA synthetase</keyword>
<feature type="domain" description="Arginyl tRNA synthetase N-terminal" evidence="14">
    <location>
        <begin position="289"/>
        <end position="379"/>
    </location>
</feature>
<dbReference type="AlphaFoldDB" id="A0A955I0F0"/>
<dbReference type="GO" id="GO:0004814">
    <property type="term" value="F:arginine-tRNA ligase activity"/>
    <property type="evidence" value="ECO:0007669"/>
    <property type="project" value="UniProtKB-UniRule"/>
</dbReference>
<dbReference type="GO" id="GO:0005524">
    <property type="term" value="F:ATP binding"/>
    <property type="evidence" value="ECO:0007669"/>
    <property type="project" value="UniProtKB-KW"/>
</dbReference>
<dbReference type="Gene3D" id="3.50.40.10">
    <property type="entry name" value="Phenylalanyl-trna Synthetase, Chain B, domain 3"/>
    <property type="match status" value="1"/>
</dbReference>
<evidence type="ECO:0000259" key="14">
    <source>
        <dbReference type="SMART" id="SM01016"/>
    </source>
</evidence>
<dbReference type="InterPro" id="IPR001278">
    <property type="entry name" value="Arg-tRNA-ligase"/>
</dbReference>
<organism evidence="15 16">
    <name type="scientific">Candidatus Dojkabacteria bacterium</name>
    <dbReference type="NCBI Taxonomy" id="2099670"/>
    <lineage>
        <taxon>Bacteria</taxon>
        <taxon>Candidatus Dojkabacteria</taxon>
    </lineage>
</organism>
<dbReference type="SMART" id="SM01016">
    <property type="entry name" value="Arg_tRNA_synt_N"/>
    <property type="match status" value="1"/>
</dbReference>
<evidence type="ECO:0000256" key="9">
    <source>
        <dbReference type="ARBA" id="ARBA00049339"/>
    </source>
</evidence>
<comment type="catalytic activity">
    <reaction evidence="9">
        <text>tRNA(Arg) + L-arginine + ATP = L-arginyl-tRNA(Arg) + AMP + diphosphate</text>
        <dbReference type="Rhea" id="RHEA:20301"/>
        <dbReference type="Rhea" id="RHEA-COMP:9658"/>
        <dbReference type="Rhea" id="RHEA-COMP:9673"/>
        <dbReference type="ChEBI" id="CHEBI:30616"/>
        <dbReference type="ChEBI" id="CHEBI:32682"/>
        <dbReference type="ChEBI" id="CHEBI:33019"/>
        <dbReference type="ChEBI" id="CHEBI:78442"/>
        <dbReference type="ChEBI" id="CHEBI:78513"/>
        <dbReference type="ChEBI" id="CHEBI:456215"/>
        <dbReference type="EC" id="6.1.1.19"/>
    </reaction>
</comment>
<keyword evidence="4 11" id="KW-0436">Ligase</keyword>
<dbReference type="PANTHER" id="PTHR11956">
    <property type="entry name" value="ARGINYL-TRNA SYNTHETASE"/>
    <property type="match status" value="1"/>
</dbReference>
<dbReference type="InterPro" id="IPR005146">
    <property type="entry name" value="B3/B4_tRNA-bd"/>
</dbReference>
<evidence type="ECO:0000256" key="5">
    <source>
        <dbReference type="ARBA" id="ARBA00022741"/>
    </source>
</evidence>